<gene>
    <name evidence="4" type="ORF">NZ47_13305</name>
</gene>
<keyword evidence="1" id="KW-0028">Amino-acid biosynthesis</keyword>
<dbReference type="GO" id="GO:0008652">
    <property type="term" value="P:amino acid biosynthetic process"/>
    <property type="evidence" value="ECO:0007669"/>
    <property type="project" value="UniProtKB-KW"/>
</dbReference>
<reference evidence="4 5" key="1">
    <citation type="journal article" date="2013" name="PLoS ONE">
        <title>Identification and characterization of three novel lipases belonging to families II and V from Anaerovibrio lipolyticus 5ST.</title>
        <authorList>
            <person name="Prive F."/>
            <person name="Kaderbhai N.N."/>
            <person name="Girdwood S."/>
            <person name="Worgan H.J."/>
            <person name="Pinloche E."/>
            <person name="Scollan N.D."/>
            <person name="Huws S.A."/>
            <person name="Newbold C.J."/>
        </authorList>
    </citation>
    <scope>NUCLEOTIDE SEQUENCE [LARGE SCALE GENOMIC DNA]</scope>
    <source>
        <strain evidence="4 5">5S</strain>
    </source>
</reference>
<dbReference type="InterPro" id="IPR029062">
    <property type="entry name" value="Class_I_gatase-like"/>
</dbReference>
<name>A0A0B2JMY1_9FIRM</name>
<dbReference type="PANTHER" id="PTHR20919">
    <property type="entry name" value="HOMOSERINE O-SUCCINYLTRANSFERASE"/>
    <property type="match status" value="1"/>
</dbReference>
<evidence type="ECO:0000256" key="1">
    <source>
        <dbReference type="ARBA" id="ARBA00022605"/>
    </source>
</evidence>
<dbReference type="GO" id="GO:0008899">
    <property type="term" value="F:homoserine O-succinyltransferase activity"/>
    <property type="evidence" value="ECO:0007669"/>
    <property type="project" value="TreeGrafter"/>
</dbReference>
<evidence type="ECO:0000313" key="5">
    <source>
        <dbReference type="Proteomes" id="UP000030993"/>
    </source>
</evidence>
<dbReference type="Proteomes" id="UP000030993">
    <property type="component" value="Unassembled WGS sequence"/>
</dbReference>
<sequence length="74" mass="8625">DPLSLKAEYDRDMAAGMPNVNVPLNYYPDDDPTKPPIVRWRSVANLLFANWLNYYVYQETPYELDTLTPSDDRV</sequence>
<keyword evidence="2 4" id="KW-0808">Transferase</keyword>
<feature type="non-terminal residue" evidence="4">
    <location>
        <position position="1"/>
    </location>
</feature>
<comment type="caution">
    <text evidence="4">The sequence shown here is derived from an EMBL/GenBank/DDBJ whole genome shotgun (WGS) entry which is preliminary data.</text>
</comment>
<proteinExistence type="predicted"/>
<accession>A0A0B2JMY1</accession>
<keyword evidence="5" id="KW-1185">Reference proteome</keyword>
<protein>
    <submittedName>
        <fullName evidence="4">Homoserine O-succinyltransferase</fullName>
    </submittedName>
</protein>
<evidence type="ECO:0000313" key="4">
    <source>
        <dbReference type="EMBL" id="KHM48088.1"/>
    </source>
</evidence>
<dbReference type="Pfam" id="PF04204">
    <property type="entry name" value="HTS"/>
    <property type="match status" value="1"/>
</dbReference>
<organism evidence="4 5">
    <name type="scientific">Anaerovibrio lipolyticus</name>
    <dbReference type="NCBI Taxonomy" id="82374"/>
    <lineage>
        <taxon>Bacteria</taxon>
        <taxon>Bacillati</taxon>
        <taxon>Bacillota</taxon>
        <taxon>Negativicutes</taxon>
        <taxon>Selenomonadales</taxon>
        <taxon>Selenomonadaceae</taxon>
        <taxon>Anaerovibrio</taxon>
    </lineage>
</organism>
<dbReference type="InterPro" id="IPR033752">
    <property type="entry name" value="MetA_family"/>
</dbReference>
<dbReference type="STRING" id="82374.NZ47_13305"/>
<dbReference type="EMBL" id="JSCE01000246">
    <property type="protein sequence ID" value="KHM48088.1"/>
    <property type="molecule type" value="Genomic_DNA"/>
</dbReference>
<dbReference type="SUPFAM" id="SSF52317">
    <property type="entry name" value="Class I glutamine amidotransferase-like"/>
    <property type="match status" value="1"/>
</dbReference>
<keyword evidence="3" id="KW-0012">Acyltransferase</keyword>
<dbReference type="PANTHER" id="PTHR20919:SF0">
    <property type="entry name" value="HOMOSERINE O-SUCCINYLTRANSFERASE"/>
    <property type="match status" value="1"/>
</dbReference>
<dbReference type="AlphaFoldDB" id="A0A0B2JMY1"/>
<evidence type="ECO:0000256" key="2">
    <source>
        <dbReference type="ARBA" id="ARBA00022679"/>
    </source>
</evidence>
<evidence type="ECO:0000256" key="3">
    <source>
        <dbReference type="ARBA" id="ARBA00023315"/>
    </source>
</evidence>
<dbReference type="Gene3D" id="3.40.50.880">
    <property type="match status" value="1"/>
</dbReference>
<dbReference type="RefSeq" id="WP_039211974.1">
    <property type="nucleotide sequence ID" value="NZ_JSCE01000246.1"/>
</dbReference>